<proteinExistence type="predicted"/>
<name>A0A6C0DFQ1_9ZZZZ</name>
<organism evidence="1">
    <name type="scientific">viral metagenome</name>
    <dbReference type="NCBI Taxonomy" id="1070528"/>
    <lineage>
        <taxon>unclassified sequences</taxon>
        <taxon>metagenomes</taxon>
        <taxon>organismal metagenomes</taxon>
    </lineage>
</organism>
<dbReference type="AlphaFoldDB" id="A0A6C0DFQ1"/>
<sequence>MNINNGIYCFSTVKIKIQEGVQVNIQVNKNYKYYSILFFSLDTKERNNILL</sequence>
<protein>
    <submittedName>
        <fullName evidence="1">Uncharacterized protein</fullName>
    </submittedName>
</protein>
<dbReference type="EMBL" id="MN739605">
    <property type="protein sequence ID" value="QHT15313.1"/>
    <property type="molecule type" value="Genomic_DNA"/>
</dbReference>
<reference evidence="1" key="1">
    <citation type="journal article" date="2020" name="Nature">
        <title>Giant virus diversity and host interactions through global metagenomics.</title>
        <authorList>
            <person name="Schulz F."/>
            <person name="Roux S."/>
            <person name="Paez-Espino D."/>
            <person name="Jungbluth S."/>
            <person name="Walsh D.A."/>
            <person name="Denef V.J."/>
            <person name="McMahon K.D."/>
            <person name="Konstantinidis K.T."/>
            <person name="Eloe-Fadrosh E.A."/>
            <person name="Kyrpides N.C."/>
            <person name="Woyke T."/>
        </authorList>
    </citation>
    <scope>NUCLEOTIDE SEQUENCE</scope>
    <source>
        <strain evidence="1">GVMAG-M-3300023174-144</strain>
    </source>
</reference>
<evidence type="ECO:0000313" key="1">
    <source>
        <dbReference type="EMBL" id="QHT15313.1"/>
    </source>
</evidence>
<accession>A0A6C0DFQ1</accession>